<feature type="compositionally biased region" description="Low complexity" evidence="1">
    <location>
        <begin position="50"/>
        <end position="69"/>
    </location>
</feature>
<comment type="caution">
    <text evidence="2">The sequence shown here is derived from an EMBL/GenBank/DDBJ whole genome shotgun (WGS) entry which is preliminary data.</text>
</comment>
<dbReference type="Proteomes" id="UP001521116">
    <property type="component" value="Unassembled WGS sequence"/>
</dbReference>
<evidence type="ECO:0000256" key="1">
    <source>
        <dbReference type="SAM" id="MobiDB-lite"/>
    </source>
</evidence>
<accession>A0ABR3SP12</accession>
<gene>
    <name evidence="2" type="ORF">SLS56_007595</name>
</gene>
<evidence type="ECO:0000313" key="3">
    <source>
        <dbReference type="Proteomes" id="UP001521116"/>
    </source>
</evidence>
<name>A0ABR3SP12_9PEZI</name>
<protein>
    <submittedName>
        <fullName evidence="2">Uncharacterized protein</fullName>
    </submittedName>
</protein>
<feature type="region of interest" description="Disordered" evidence="1">
    <location>
        <begin position="41"/>
        <end position="103"/>
    </location>
</feature>
<dbReference type="EMBL" id="JAJVDC020000101">
    <property type="protein sequence ID" value="KAL1624795.1"/>
    <property type="molecule type" value="Genomic_DNA"/>
</dbReference>
<proteinExistence type="predicted"/>
<organism evidence="2 3">
    <name type="scientific">Neofusicoccum ribis</name>
    <dbReference type="NCBI Taxonomy" id="45134"/>
    <lineage>
        <taxon>Eukaryota</taxon>
        <taxon>Fungi</taxon>
        <taxon>Dikarya</taxon>
        <taxon>Ascomycota</taxon>
        <taxon>Pezizomycotina</taxon>
        <taxon>Dothideomycetes</taxon>
        <taxon>Dothideomycetes incertae sedis</taxon>
        <taxon>Botryosphaeriales</taxon>
        <taxon>Botryosphaeriaceae</taxon>
        <taxon>Neofusicoccum</taxon>
    </lineage>
</organism>
<keyword evidence="3" id="KW-1185">Reference proteome</keyword>
<sequence length="203" mass="22061">MSGLAASKPVRYRCIDLTLPSIGAVNQATWQSTIFFFPRRRAPKRKRSLRSASPSPTSRASRSVRATPTQRSSPASTNSRPPAPRTASSIYSQDSGIGLSGSQGSSITLSLDEGSGYNDDNGGDGEWSLRDVDAAFDMAGETEAFLNHDFELVMQTFRMRWGRADMREKSRLCSALATLLSAFTNGLDSVHVHLLMLPAETVD</sequence>
<evidence type="ECO:0000313" key="2">
    <source>
        <dbReference type="EMBL" id="KAL1624795.1"/>
    </source>
</evidence>
<feature type="compositionally biased region" description="Polar residues" evidence="1">
    <location>
        <begin position="70"/>
        <end position="91"/>
    </location>
</feature>
<reference evidence="2 3" key="1">
    <citation type="submission" date="2024-02" db="EMBL/GenBank/DDBJ databases">
        <title>De novo assembly and annotation of 12 fungi associated with fruit tree decline syndrome in Ontario, Canada.</title>
        <authorList>
            <person name="Sulman M."/>
            <person name="Ellouze W."/>
            <person name="Ilyukhin E."/>
        </authorList>
    </citation>
    <scope>NUCLEOTIDE SEQUENCE [LARGE SCALE GENOMIC DNA]</scope>
    <source>
        <strain evidence="2 3">M1-105</strain>
    </source>
</reference>
<feature type="compositionally biased region" description="Low complexity" evidence="1">
    <location>
        <begin position="92"/>
        <end position="103"/>
    </location>
</feature>